<evidence type="ECO:0000256" key="1">
    <source>
        <dbReference type="ARBA" id="ARBA00008714"/>
    </source>
</evidence>
<dbReference type="GO" id="GO:0004784">
    <property type="term" value="F:superoxide dismutase activity"/>
    <property type="evidence" value="ECO:0007669"/>
    <property type="project" value="UniProtKB-EC"/>
</dbReference>
<comment type="catalytic activity">
    <reaction evidence="5">
        <text>2 superoxide + 2 H(+) = H2O2 + O2</text>
        <dbReference type="Rhea" id="RHEA:20696"/>
        <dbReference type="ChEBI" id="CHEBI:15378"/>
        <dbReference type="ChEBI" id="CHEBI:15379"/>
        <dbReference type="ChEBI" id="CHEBI:16240"/>
        <dbReference type="ChEBI" id="CHEBI:18421"/>
        <dbReference type="EC" id="1.15.1.1"/>
    </reaction>
</comment>
<dbReference type="InterPro" id="IPR019833">
    <property type="entry name" value="Mn/Fe_SOD_BS"/>
</dbReference>
<dbReference type="PRINTS" id="PR01703">
    <property type="entry name" value="MNSODISMTASE"/>
</dbReference>
<keyword evidence="4 5" id="KW-0560">Oxidoreductase</keyword>
<dbReference type="Gene3D" id="3.55.40.20">
    <property type="entry name" value="Iron/manganese superoxide dismutase, C-terminal domain"/>
    <property type="match status" value="1"/>
</dbReference>
<feature type="domain" description="Manganese/iron superoxide dismutase N-terminal" evidence="6">
    <location>
        <begin position="6"/>
        <end position="82"/>
    </location>
</feature>
<evidence type="ECO:0000256" key="5">
    <source>
        <dbReference type="RuleBase" id="RU000414"/>
    </source>
</evidence>
<comment type="similarity">
    <text evidence="1 5">Belongs to the iron/manganese superoxide dismutase family.</text>
</comment>
<evidence type="ECO:0000313" key="9">
    <source>
        <dbReference type="Proteomes" id="UP001565200"/>
    </source>
</evidence>
<keyword evidence="9" id="KW-1185">Reference proteome</keyword>
<dbReference type="Pfam" id="PF00081">
    <property type="entry name" value="Sod_Fe_N"/>
    <property type="match status" value="1"/>
</dbReference>
<sequence length="198" mass="22698">METNVYTQPKLPYAPDALAPIISAETISYHWGKHEKTYIDNLNKLIRDTEWEDTALEDIIRTADGPLFNNASQAWNHIFYFFSFNPDGGGEPTGDLAEAIKRDFGTFEEFKRLFEEAGVGLFGSGWVWLSQDKDGKLFITQGPNAANPLTQGLTPILTFDVWEHAYYLDYQNRRAEALHKLWDIVDWNVVGSRYTKKL</sequence>
<dbReference type="PIRSF" id="PIRSF000349">
    <property type="entry name" value="SODismutase"/>
    <property type="match status" value="1"/>
</dbReference>
<dbReference type="PANTHER" id="PTHR42769">
    <property type="entry name" value="SUPEROXIDE DISMUTASE"/>
    <property type="match status" value="1"/>
</dbReference>
<gene>
    <name evidence="8" type="ORF">AAK873_00800</name>
</gene>
<dbReference type="Gene3D" id="1.10.287.990">
    <property type="entry name" value="Fe,Mn superoxide dismutase (SOD) domain"/>
    <property type="match status" value="1"/>
</dbReference>
<protein>
    <recommendedName>
        <fullName evidence="2 5">Superoxide dismutase</fullName>
        <ecNumber evidence="2 5">1.15.1.1</ecNumber>
    </recommendedName>
</protein>
<keyword evidence="3 5" id="KW-0479">Metal-binding</keyword>
<dbReference type="InterPro" id="IPR036324">
    <property type="entry name" value="Mn/Fe_SOD_N_sf"/>
</dbReference>
<dbReference type="InterPro" id="IPR019832">
    <property type="entry name" value="Mn/Fe_SOD_C"/>
</dbReference>
<dbReference type="EMBL" id="JBCLPP010000002">
    <property type="protein sequence ID" value="MEY8244149.1"/>
    <property type="molecule type" value="Genomic_DNA"/>
</dbReference>
<dbReference type="PROSITE" id="PS00088">
    <property type="entry name" value="SOD_MN"/>
    <property type="match status" value="1"/>
</dbReference>
<organism evidence="8 9">
    <name type="scientific">Heminiphilus faecis</name>
    <dbReference type="NCBI Taxonomy" id="2601703"/>
    <lineage>
        <taxon>Bacteria</taxon>
        <taxon>Pseudomonadati</taxon>
        <taxon>Bacteroidota</taxon>
        <taxon>Bacteroidia</taxon>
        <taxon>Bacteroidales</taxon>
        <taxon>Muribaculaceae</taxon>
        <taxon>Heminiphilus</taxon>
    </lineage>
</organism>
<dbReference type="RefSeq" id="WP_121698950.1">
    <property type="nucleotide sequence ID" value="NZ_JBCLPP010000002.1"/>
</dbReference>
<dbReference type="SUPFAM" id="SSF46609">
    <property type="entry name" value="Fe,Mn superoxide dismutase (SOD), N-terminal domain"/>
    <property type="match status" value="1"/>
</dbReference>
<dbReference type="Proteomes" id="UP001565200">
    <property type="component" value="Unassembled WGS sequence"/>
</dbReference>
<dbReference type="InterPro" id="IPR001189">
    <property type="entry name" value="Mn/Fe_SOD"/>
</dbReference>
<comment type="function">
    <text evidence="5">Destroys radicals which are normally produced within the cells and which are toxic to biological systems.</text>
</comment>
<evidence type="ECO:0000256" key="2">
    <source>
        <dbReference type="ARBA" id="ARBA00012682"/>
    </source>
</evidence>
<evidence type="ECO:0000313" key="8">
    <source>
        <dbReference type="EMBL" id="MEY8244149.1"/>
    </source>
</evidence>
<dbReference type="SUPFAM" id="SSF54719">
    <property type="entry name" value="Fe,Mn superoxide dismutase (SOD), C-terminal domain"/>
    <property type="match status" value="1"/>
</dbReference>
<name>A0ABV4CVL9_9BACT</name>
<dbReference type="Pfam" id="PF02777">
    <property type="entry name" value="Sod_Fe_C"/>
    <property type="match status" value="1"/>
</dbReference>
<comment type="caution">
    <text evidence="8">The sequence shown here is derived from an EMBL/GenBank/DDBJ whole genome shotgun (WGS) entry which is preliminary data.</text>
</comment>
<evidence type="ECO:0000259" key="6">
    <source>
        <dbReference type="Pfam" id="PF00081"/>
    </source>
</evidence>
<dbReference type="PANTHER" id="PTHR42769:SF3">
    <property type="entry name" value="SUPEROXIDE DISMUTASE [FE] 2, CHLOROPLASTIC"/>
    <property type="match status" value="1"/>
</dbReference>
<dbReference type="EC" id="1.15.1.1" evidence="2 5"/>
<accession>A0ABV4CVL9</accession>
<dbReference type="InterPro" id="IPR019831">
    <property type="entry name" value="Mn/Fe_SOD_N"/>
</dbReference>
<evidence type="ECO:0000256" key="3">
    <source>
        <dbReference type="ARBA" id="ARBA00022723"/>
    </source>
</evidence>
<feature type="domain" description="Manganese/iron superoxide dismutase C-terminal" evidence="7">
    <location>
        <begin position="92"/>
        <end position="192"/>
    </location>
</feature>
<reference evidence="8 9" key="1">
    <citation type="submission" date="2024-03" db="EMBL/GenBank/DDBJ databases">
        <title>Mouse gut bacterial collection (mGBC) of GemPharmatech.</title>
        <authorList>
            <person name="He Y."/>
            <person name="Dong L."/>
            <person name="Wu D."/>
            <person name="Gao X."/>
            <person name="Lin Z."/>
        </authorList>
    </citation>
    <scope>NUCLEOTIDE SEQUENCE [LARGE SCALE GENOMIC DNA]</scope>
    <source>
        <strain evidence="8 9">54-13</strain>
    </source>
</reference>
<proteinExistence type="inferred from homology"/>
<dbReference type="InterPro" id="IPR036314">
    <property type="entry name" value="SOD_C_sf"/>
</dbReference>
<evidence type="ECO:0000259" key="7">
    <source>
        <dbReference type="Pfam" id="PF02777"/>
    </source>
</evidence>
<evidence type="ECO:0000256" key="4">
    <source>
        <dbReference type="ARBA" id="ARBA00023002"/>
    </source>
</evidence>